<dbReference type="GO" id="GO:0006307">
    <property type="term" value="P:DNA alkylation repair"/>
    <property type="evidence" value="ECO:0007669"/>
    <property type="project" value="UniProtKB-ARBA"/>
</dbReference>
<dbReference type="Gene3D" id="1.10.340.30">
    <property type="entry name" value="Hypothetical protein, domain 2"/>
    <property type="match status" value="1"/>
</dbReference>
<dbReference type="Pfam" id="PF12833">
    <property type="entry name" value="HTH_18"/>
    <property type="match status" value="1"/>
</dbReference>
<dbReference type="SMART" id="SM00342">
    <property type="entry name" value="HTH_ARAC"/>
    <property type="match status" value="1"/>
</dbReference>
<sequence>MESLSREQCSVARLSRDPRFDGVFFVAVKTTGIFCRPICPANLPREENVEYFSTAPVALQAGYRPCLRCRPDSAPNSWAWLGKETSFRRALSLIEQGALQHSNLETLSDRLGVTSRYLRQLFQNHLGMSPKVYAQYHQLMFAKQLLHNSSLSITDVGFASGFNSTRRFNDAFKKYLKLTPSEMRRHHARQDDSGRNVIHLAYRGQYHWESLLDFYRLRAIEGVEEVTQYSYARYVEIDGSLAWFKLHADVEGKQTIKVEFELEDVTKLSWLMSNIKRVFDLNTDVALIEELLSKYDDQLVIKSGLRLPGVWSTWEAGVRAVVGQQVSVKAAIGQLNLLTDTLDHTVSGQRVFPSADIVARSDLSFLKMPNSRKETLARLAHHITNSPEDTPNNWLALKGIGPWTISYAKMRGASEPNLFLDTDLIVKKYLAEHPQLNAANVSPWGSYATLHCWSHFS</sequence>
<evidence type="ECO:0000256" key="7">
    <source>
        <dbReference type="ARBA" id="ARBA00023015"/>
    </source>
</evidence>
<evidence type="ECO:0000256" key="9">
    <source>
        <dbReference type="ARBA" id="ARBA00023159"/>
    </source>
</evidence>
<dbReference type="FunFam" id="3.40.10.10:FF:000001">
    <property type="entry name" value="DNA-3-methyladenine glycosylase 2"/>
    <property type="match status" value="1"/>
</dbReference>
<dbReference type="GO" id="GO:0003700">
    <property type="term" value="F:DNA-binding transcription factor activity"/>
    <property type="evidence" value="ECO:0007669"/>
    <property type="project" value="InterPro"/>
</dbReference>
<protein>
    <submittedName>
        <fullName evidence="12">DNA-3-methyladenine glycosylase 2 family protein</fullName>
    </submittedName>
</protein>
<dbReference type="Pfam" id="PF02805">
    <property type="entry name" value="Ada_Zn_binding"/>
    <property type="match status" value="1"/>
</dbReference>
<keyword evidence="5" id="KW-0227">DNA damage</keyword>
<dbReference type="SUPFAM" id="SSF55945">
    <property type="entry name" value="TATA-box binding protein-like"/>
    <property type="match status" value="1"/>
</dbReference>
<dbReference type="AlphaFoldDB" id="A0A3G4VHA6"/>
<organism evidence="12 13">
    <name type="scientific">Vibrio mediterranei</name>
    <dbReference type="NCBI Taxonomy" id="689"/>
    <lineage>
        <taxon>Bacteria</taxon>
        <taxon>Pseudomonadati</taxon>
        <taxon>Pseudomonadota</taxon>
        <taxon>Gammaproteobacteria</taxon>
        <taxon>Vibrionales</taxon>
        <taxon>Vibrionaceae</taxon>
        <taxon>Vibrio</taxon>
    </lineage>
</organism>
<gene>
    <name evidence="12" type="ORF">ECB94_20045</name>
</gene>
<dbReference type="SUPFAM" id="SSF46689">
    <property type="entry name" value="Homeodomain-like"/>
    <property type="match status" value="2"/>
</dbReference>
<evidence type="ECO:0000256" key="3">
    <source>
        <dbReference type="ARBA" id="ARBA00022679"/>
    </source>
</evidence>
<dbReference type="Proteomes" id="UP000279760">
    <property type="component" value="Chromosome 2"/>
</dbReference>
<reference evidence="12 13" key="1">
    <citation type="submission" date="2018-11" db="EMBL/GenBank/DDBJ databases">
        <title>Complete Genome Sequence of Vbrio mediterranei 117-T6: a Potential Pathogen Bacteria Isolated from the Conchocelis of Pyropia.</title>
        <authorList>
            <person name="Liu Q."/>
        </authorList>
    </citation>
    <scope>NUCLEOTIDE SEQUENCE [LARGE SCALE GENOMIC DNA]</scope>
    <source>
        <strain evidence="12 13">117-T6</strain>
    </source>
</reference>
<keyword evidence="6" id="KW-0862">Zinc</keyword>
<dbReference type="EMBL" id="CP033578">
    <property type="protein sequence ID" value="AYV23579.1"/>
    <property type="molecule type" value="Genomic_DNA"/>
</dbReference>
<evidence type="ECO:0000256" key="6">
    <source>
        <dbReference type="ARBA" id="ARBA00022833"/>
    </source>
</evidence>
<dbReference type="InterPro" id="IPR004026">
    <property type="entry name" value="Ada_DNA_repair_Zn-bd"/>
</dbReference>
<dbReference type="GO" id="GO:0008270">
    <property type="term" value="F:zinc ion binding"/>
    <property type="evidence" value="ECO:0007669"/>
    <property type="project" value="InterPro"/>
</dbReference>
<evidence type="ECO:0000313" key="12">
    <source>
        <dbReference type="EMBL" id="AYV23579.1"/>
    </source>
</evidence>
<proteinExistence type="predicted"/>
<keyword evidence="10" id="KW-0804">Transcription</keyword>
<dbReference type="GO" id="GO:0043565">
    <property type="term" value="F:sequence-specific DNA binding"/>
    <property type="evidence" value="ECO:0007669"/>
    <property type="project" value="InterPro"/>
</dbReference>
<dbReference type="Pfam" id="PF06029">
    <property type="entry name" value="AlkA_N"/>
    <property type="match status" value="1"/>
</dbReference>
<evidence type="ECO:0000256" key="11">
    <source>
        <dbReference type="ARBA" id="ARBA00023204"/>
    </source>
</evidence>
<dbReference type="InterPro" id="IPR009057">
    <property type="entry name" value="Homeodomain-like_sf"/>
</dbReference>
<dbReference type="GO" id="GO:0008168">
    <property type="term" value="F:methyltransferase activity"/>
    <property type="evidence" value="ECO:0007669"/>
    <property type="project" value="UniProtKB-KW"/>
</dbReference>
<dbReference type="GeneID" id="64089479"/>
<dbReference type="InterPro" id="IPR035451">
    <property type="entry name" value="Ada-like_dom_sf"/>
</dbReference>
<dbReference type="SMART" id="SM01009">
    <property type="entry name" value="AlkA_N"/>
    <property type="match status" value="1"/>
</dbReference>
<dbReference type="RefSeq" id="WP_038222003.1">
    <property type="nucleotide sequence ID" value="NZ_CP033578.1"/>
</dbReference>
<evidence type="ECO:0000256" key="10">
    <source>
        <dbReference type="ARBA" id="ARBA00023163"/>
    </source>
</evidence>
<name>A0A3G4VHA6_9VIBR</name>
<dbReference type="GO" id="GO:0032259">
    <property type="term" value="P:methylation"/>
    <property type="evidence" value="ECO:0007669"/>
    <property type="project" value="UniProtKB-KW"/>
</dbReference>
<evidence type="ECO:0000256" key="2">
    <source>
        <dbReference type="ARBA" id="ARBA00022603"/>
    </source>
</evidence>
<evidence type="ECO:0000256" key="1">
    <source>
        <dbReference type="ARBA" id="ARBA00001947"/>
    </source>
</evidence>
<keyword evidence="7" id="KW-0805">Transcription regulation</keyword>
<dbReference type="InterPro" id="IPR018060">
    <property type="entry name" value="HTH_AraC"/>
</dbReference>
<dbReference type="PROSITE" id="PS00041">
    <property type="entry name" value="HTH_ARAC_FAMILY_1"/>
    <property type="match status" value="1"/>
</dbReference>
<evidence type="ECO:0000256" key="5">
    <source>
        <dbReference type="ARBA" id="ARBA00022763"/>
    </source>
</evidence>
<dbReference type="Gene3D" id="3.40.10.10">
    <property type="entry name" value="DNA Methylphosphotriester Repair Domain"/>
    <property type="match status" value="1"/>
</dbReference>
<comment type="cofactor">
    <cofactor evidence="1">
        <name>Zn(2+)</name>
        <dbReference type="ChEBI" id="CHEBI:29105"/>
    </cofactor>
</comment>
<dbReference type="Gene3D" id="3.30.310.20">
    <property type="entry name" value="DNA-3-methyladenine glycosylase AlkA, N-terminal domain"/>
    <property type="match status" value="1"/>
</dbReference>
<dbReference type="PANTHER" id="PTHR43280:SF2">
    <property type="entry name" value="HTH-TYPE TRANSCRIPTIONAL REGULATOR EXSA"/>
    <property type="match status" value="1"/>
</dbReference>
<evidence type="ECO:0000256" key="4">
    <source>
        <dbReference type="ARBA" id="ARBA00022723"/>
    </source>
</evidence>
<dbReference type="InterPro" id="IPR010316">
    <property type="entry name" value="AlkA_N"/>
</dbReference>
<keyword evidence="11" id="KW-0234">DNA repair</keyword>
<evidence type="ECO:0000313" key="13">
    <source>
        <dbReference type="Proteomes" id="UP000279760"/>
    </source>
</evidence>
<dbReference type="SUPFAM" id="SSF48150">
    <property type="entry name" value="DNA-glycosylase"/>
    <property type="match status" value="1"/>
</dbReference>
<dbReference type="Gene3D" id="1.10.10.60">
    <property type="entry name" value="Homeodomain-like"/>
    <property type="match status" value="1"/>
</dbReference>
<dbReference type="PANTHER" id="PTHR43280">
    <property type="entry name" value="ARAC-FAMILY TRANSCRIPTIONAL REGULATOR"/>
    <property type="match status" value="1"/>
</dbReference>
<dbReference type="SUPFAM" id="SSF57884">
    <property type="entry name" value="Ada DNA repair protein, N-terminal domain (N-Ada 10)"/>
    <property type="match status" value="1"/>
</dbReference>
<keyword evidence="2" id="KW-0489">Methyltransferase</keyword>
<keyword evidence="3" id="KW-0808">Transferase</keyword>
<accession>A0A3G4VHA6</accession>
<keyword evidence="9" id="KW-0010">Activator</keyword>
<keyword evidence="4" id="KW-0479">Metal-binding</keyword>
<dbReference type="InterPro" id="IPR018062">
    <property type="entry name" value="HTH_AraC-typ_CS"/>
</dbReference>
<evidence type="ECO:0000256" key="8">
    <source>
        <dbReference type="ARBA" id="ARBA00023125"/>
    </source>
</evidence>
<keyword evidence="8" id="KW-0238">DNA-binding</keyword>
<dbReference type="InterPro" id="IPR011257">
    <property type="entry name" value="DNA_glycosylase"/>
</dbReference>
<dbReference type="PROSITE" id="PS01124">
    <property type="entry name" value="HTH_ARAC_FAMILY_2"/>
    <property type="match status" value="1"/>
</dbReference>
<dbReference type="InterPro" id="IPR037046">
    <property type="entry name" value="AlkA_N_sf"/>
</dbReference>